<dbReference type="AlphaFoldDB" id="A0AAU7ASD0"/>
<dbReference type="Gene3D" id="3.40.50.960">
    <property type="entry name" value="Lumazine/riboflavin synthase"/>
    <property type="match status" value="1"/>
</dbReference>
<evidence type="ECO:0000313" key="8">
    <source>
        <dbReference type="EMBL" id="XAY04406.1"/>
    </source>
</evidence>
<evidence type="ECO:0000256" key="5">
    <source>
        <dbReference type="ARBA" id="ARBA00022679"/>
    </source>
</evidence>
<evidence type="ECO:0000256" key="3">
    <source>
        <dbReference type="ARBA" id="ARBA00012664"/>
    </source>
</evidence>
<dbReference type="SUPFAM" id="SSF52121">
    <property type="entry name" value="Lumazine synthase"/>
    <property type="match status" value="1"/>
</dbReference>
<feature type="binding site" evidence="7">
    <location>
        <position position="108"/>
    </location>
    <ligand>
        <name>5-amino-6-(D-ribitylamino)uracil</name>
        <dbReference type="ChEBI" id="CHEBI:15934"/>
    </ligand>
</feature>
<dbReference type="EMBL" id="CP114014">
    <property type="protein sequence ID" value="XAY04406.1"/>
    <property type="molecule type" value="Genomic_DNA"/>
</dbReference>
<dbReference type="HAMAP" id="MF_00178">
    <property type="entry name" value="Lumazine_synth"/>
    <property type="match status" value="1"/>
</dbReference>
<dbReference type="GO" id="GO:0000906">
    <property type="term" value="F:6,7-dimethyl-8-ribityllumazine synthase activity"/>
    <property type="evidence" value="ECO:0007669"/>
    <property type="project" value="UniProtKB-UniRule"/>
</dbReference>
<keyword evidence="5 7" id="KW-0808">Transferase</keyword>
<name>A0AAU7ASD0_9ACTN</name>
<organism evidence="8">
    <name type="scientific">Paraconexibacter sp. AEG42_29</name>
    <dbReference type="NCBI Taxonomy" id="2997339"/>
    <lineage>
        <taxon>Bacteria</taxon>
        <taxon>Bacillati</taxon>
        <taxon>Actinomycetota</taxon>
        <taxon>Thermoleophilia</taxon>
        <taxon>Solirubrobacterales</taxon>
        <taxon>Paraconexibacteraceae</taxon>
        <taxon>Paraconexibacter</taxon>
    </lineage>
</organism>
<dbReference type="InterPro" id="IPR036467">
    <property type="entry name" value="LS/RS_sf"/>
</dbReference>
<feature type="binding site" evidence="7">
    <location>
        <position position="17"/>
    </location>
    <ligand>
        <name>5-amino-6-(D-ribitylamino)uracil</name>
        <dbReference type="ChEBI" id="CHEBI:15934"/>
    </ligand>
</feature>
<dbReference type="PANTHER" id="PTHR21058:SF0">
    <property type="entry name" value="6,7-DIMETHYL-8-RIBITYLLUMAZINE SYNTHASE"/>
    <property type="match status" value="1"/>
</dbReference>
<comment type="caution">
    <text evidence="7">Lacks conserved residue(s) required for the propagation of feature annotation.</text>
</comment>
<reference evidence="8" key="1">
    <citation type="submission" date="2022-12" db="EMBL/GenBank/DDBJ databases">
        <title>Paraconexibacter alkalitolerans sp. nov. and Baekduia alba sp. nov., isolated from soil and emended description of the genera Paraconexibacter (Chun et al., 2020) and Baekduia (An et al., 2020).</title>
        <authorList>
            <person name="Vieira S."/>
            <person name="Huber K.J."/>
            <person name="Geppert A."/>
            <person name="Wolf J."/>
            <person name="Neumann-Schaal M."/>
            <person name="Muesken M."/>
            <person name="Overmann J."/>
        </authorList>
    </citation>
    <scope>NUCLEOTIDE SEQUENCE</scope>
    <source>
        <strain evidence="8">AEG42_29</strain>
    </source>
</reference>
<comment type="similarity">
    <text evidence="2 7">Belongs to the DMRL synthase family.</text>
</comment>
<proteinExistence type="inferred from homology"/>
<comment type="pathway">
    <text evidence="1 7">Cofactor biosynthesis; riboflavin biosynthesis; riboflavin from 2-hydroxy-3-oxobutyl phosphate and 5-amino-6-(D-ribitylamino)uracil: step 1/2.</text>
</comment>
<evidence type="ECO:0000256" key="7">
    <source>
        <dbReference type="HAMAP-Rule" id="MF_00178"/>
    </source>
</evidence>
<feature type="binding site" evidence="7">
    <location>
        <position position="122"/>
    </location>
    <ligand>
        <name>(2S)-2-hydroxy-3-oxobutyl phosphate</name>
        <dbReference type="ChEBI" id="CHEBI:58830"/>
    </ligand>
</feature>
<protein>
    <recommendedName>
        <fullName evidence="3 7">6,7-dimethyl-8-ribityllumazine synthase</fullName>
        <shortName evidence="7">DMRL synthase</shortName>
        <shortName evidence="7">LS</shortName>
        <shortName evidence="7">Lumazine synthase</shortName>
        <ecNumber evidence="3 7">2.5.1.78</ecNumber>
    </recommendedName>
</protein>
<comment type="catalytic activity">
    <reaction evidence="6 7">
        <text>(2S)-2-hydroxy-3-oxobutyl phosphate + 5-amino-6-(D-ribitylamino)uracil = 6,7-dimethyl-8-(1-D-ribityl)lumazine + phosphate + 2 H2O + H(+)</text>
        <dbReference type="Rhea" id="RHEA:26152"/>
        <dbReference type="ChEBI" id="CHEBI:15377"/>
        <dbReference type="ChEBI" id="CHEBI:15378"/>
        <dbReference type="ChEBI" id="CHEBI:15934"/>
        <dbReference type="ChEBI" id="CHEBI:43474"/>
        <dbReference type="ChEBI" id="CHEBI:58201"/>
        <dbReference type="ChEBI" id="CHEBI:58830"/>
        <dbReference type="EC" id="2.5.1.78"/>
    </reaction>
</comment>
<comment type="function">
    <text evidence="7">Catalyzes the formation of 6,7-dimethyl-8-ribityllumazine by condensation of 5-amino-6-(D-ribitylamino)uracil with 3,4-dihydroxy-2-butanone 4-phosphate. This is the penultimate step in the biosynthesis of riboflavin.</text>
</comment>
<sequence length="153" mass="16388">MNSTQTAPRVAFVRARWHADIVDRARDSFVDEIARLTDGAAVVDTFDVPGALEIPLHAKTLAATGRYDAIVGCALVVDGGIYRHEFVAGAVLDGLVAVGLAAELPIFSLVLTPHHFHEGEEHRRFFFEHFVVKGAEAANACVQTLAARAAIAA</sequence>
<evidence type="ECO:0000256" key="6">
    <source>
        <dbReference type="ARBA" id="ARBA00048785"/>
    </source>
</evidence>
<dbReference type="RefSeq" id="WP_354700947.1">
    <property type="nucleotide sequence ID" value="NZ_CP114014.1"/>
</dbReference>
<evidence type="ECO:0000256" key="1">
    <source>
        <dbReference type="ARBA" id="ARBA00004917"/>
    </source>
</evidence>
<dbReference type="GO" id="GO:0009231">
    <property type="term" value="P:riboflavin biosynthetic process"/>
    <property type="evidence" value="ECO:0007669"/>
    <property type="project" value="UniProtKB-UniRule"/>
</dbReference>
<keyword evidence="4 7" id="KW-0686">Riboflavin biosynthesis</keyword>
<dbReference type="NCBIfam" id="NF009084">
    <property type="entry name" value="PRK12419.1"/>
    <property type="match status" value="1"/>
</dbReference>
<dbReference type="GO" id="GO:0009349">
    <property type="term" value="C:riboflavin synthase complex"/>
    <property type="evidence" value="ECO:0007669"/>
    <property type="project" value="InterPro"/>
</dbReference>
<dbReference type="KEGG" id="parq:DSM112329_01239"/>
<dbReference type="InterPro" id="IPR002180">
    <property type="entry name" value="LS/RS"/>
</dbReference>
<dbReference type="GO" id="GO:0005829">
    <property type="term" value="C:cytosol"/>
    <property type="evidence" value="ECO:0007669"/>
    <property type="project" value="TreeGrafter"/>
</dbReference>
<feature type="binding site" evidence="7">
    <location>
        <begin position="51"/>
        <end position="53"/>
    </location>
    <ligand>
        <name>5-amino-6-(D-ribitylamino)uracil</name>
        <dbReference type="ChEBI" id="CHEBI:15934"/>
    </ligand>
</feature>
<dbReference type="InterPro" id="IPR034964">
    <property type="entry name" value="LS"/>
</dbReference>
<evidence type="ECO:0000256" key="2">
    <source>
        <dbReference type="ARBA" id="ARBA00007424"/>
    </source>
</evidence>
<feature type="active site" description="Proton donor" evidence="7">
    <location>
        <position position="83"/>
    </location>
</feature>
<accession>A0AAU7ASD0</accession>
<feature type="binding site" evidence="7">
    <location>
        <begin position="75"/>
        <end position="77"/>
    </location>
    <ligand>
        <name>5-amino-6-(D-ribitylamino)uracil</name>
        <dbReference type="ChEBI" id="CHEBI:15934"/>
    </ligand>
</feature>
<gene>
    <name evidence="8" type="primary">ribH2</name>
    <name evidence="7" type="synonym">ribH</name>
    <name evidence="8" type="ORF">DSM112329_01239</name>
</gene>
<dbReference type="Pfam" id="PF00885">
    <property type="entry name" value="DMRL_synthase"/>
    <property type="match status" value="1"/>
</dbReference>
<dbReference type="PANTHER" id="PTHR21058">
    <property type="entry name" value="6,7-DIMETHYL-8-RIBITYLLUMAZINE SYNTHASE DMRL SYNTHASE LUMAZINE SYNTHASE"/>
    <property type="match status" value="1"/>
</dbReference>
<evidence type="ECO:0000256" key="4">
    <source>
        <dbReference type="ARBA" id="ARBA00022619"/>
    </source>
</evidence>
<dbReference type="EC" id="2.5.1.78" evidence="3 7"/>